<protein>
    <recommendedName>
        <fullName evidence="2">IrrE N-terminal-like domain-containing protein</fullName>
    </recommendedName>
</protein>
<dbReference type="AlphaFoldDB" id="A0A0F9INW9"/>
<accession>A0A0F9INW9</accession>
<evidence type="ECO:0008006" key="2">
    <source>
        <dbReference type="Google" id="ProtNLM"/>
    </source>
</evidence>
<proteinExistence type="predicted"/>
<name>A0A0F9INW9_9ZZZZ</name>
<gene>
    <name evidence="1" type="ORF">LCGC14_1555980</name>
</gene>
<evidence type="ECO:0000313" key="1">
    <source>
        <dbReference type="EMBL" id="KKM50612.1"/>
    </source>
</evidence>
<comment type="caution">
    <text evidence="1">The sequence shown here is derived from an EMBL/GenBank/DDBJ whole genome shotgun (WGS) entry which is preliminary data.</text>
</comment>
<sequence>MAKEKKKTKIIYLSSPKSIAESLGSGVPAKSYPEEGVIVAHRGKATRSDIEHEKGHIALGHRNKMPRNPLDHIKEELAANYYAYRNTGSPKNILMQLRRLYNDLAYREYSVRPARKIMILIGQGLKSMPVLPPGWANDYRKLVMEYKKGHRDKSIR</sequence>
<organism evidence="1">
    <name type="scientific">marine sediment metagenome</name>
    <dbReference type="NCBI Taxonomy" id="412755"/>
    <lineage>
        <taxon>unclassified sequences</taxon>
        <taxon>metagenomes</taxon>
        <taxon>ecological metagenomes</taxon>
    </lineage>
</organism>
<reference evidence="1" key="1">
    <citation type="journal article" date="2015" name="Nature">
        <title>Complex archaea that bridge the gap between prokaryotes and eukaryotes.</title>
        <authorList>
            <person name="Spang A."/>
            <person name="Saw J.H."/>
            <person name="Jorgensen S.L."/>
            <person name="Zaremba-Niedzwiedzka K."/>
            <person name="Martijn J."/>
            <person name="Lind A.E."/>
            <person name="van Eijk R."/>
            <person name="Schleper C."/>
            <person name="Guy L."/>
            <person name="Ettema T.J."/>
        </authorList>
    </citation>
    <scope>NUCLEOTIDE SEQUENCE</scope>
</reference>
<dbReference type="EMBL" id="LAZR01011961">
    <property type="protein sequence ID" value="KKM50612.1"/>
    <property type="molecule type" value="Genomic_DNA"/>
</dbReference>